<keyword evidence="5 7" id="KW-0472">Membrane</keyword>
<comment type="similarity">
    <text evidence="6">Belongs to the major facilitator superfamily. Spinster (TC 2.A.1.49) family.</text>
</comment>
<reference evidence="9" key="1">
    <citation type="submission" date="2021-09" db="EMBL/GenBank/DDBJ databases">
        <authorList>
            <consortium name="AG Swart"/>
            <person name="Singh M."/>
            <person name="Singh A."/>
            <person name="Seah K."/>
            <person name="Emmerich C."/>
        </authorList>
    </citation>
    <scope>NUCLEOTIDE SEQUENCE</scope>
    <source>
        <strain evidence="9">ATCC30299</strain>
    </source>
</reference>
<feature type="transmembrane region" description="Helical" evidence="7">
    <location>
        <begin position="382"/>
        <end position="404"/>
    </location>
</feature>
<keyword evidence="3 7" id="KW-0812">Transmembrane</keyword>
<feature type="transmembrane region" description="Helical" evidence="7">
    <location>
        <begin position="199"/>
        <end position="217"/>
    </location>
</feature>
<dbReference type="PANTHER" id="PTHR23505:SF9">
    <property type="entry name" value="PROTEIN, PUTATIVE-RELATED"/>
    <property type="match status" value="1"/>
</dbReference>
<evidence type="ECO:0000256" key="6">
    <source>
        <dbReference type="ARBA" id="ARBA00024338"/>
    </source>
</evidence>
<dbReference type="SUPFAM" id="SSF103473">
    <property type="entry name" value="MFS general substrate transporter"/>
    <property type="match status" value="1"/>
</dbReference>
<dbReference type="Pfam" id="PF07690">
    <property type="entry name" value="MFS_1"/>
    <property type="match status" value="1"/>
</dbReference>
<evidence type="ECO:0000313" key="9">
    <source>
        <dbReference type="EMBL" id="CAG9312784.1"/>
    </source>
</evidence>
<dbReference type="CDD" id="cd06174">
    <property type="entry name" value="MFS"/>
    <property type="match status" value="1"/>
</dbReference>
<dbReference type="InterPro" id="IPR020846">
    <property type="entry name" value="MFS_dom"/>
</dbReference>
<evidence type="ECO:0000256" key="7">
    <source>
        <dbReference type="SAM" id="Phobius"/>
    </source>
</evidence>
<feature type="transmembrane region" description="Helical" evidence="7">
    <location>
        <begin position="278"/>
        <end position="300"/>
    </location>
</feature>
<dbReference type="GO" id="GO:0022857">
    <property type="term" value="F:transmembrane transporter activity"/>
    <property type="evidence" value="ECO:0007669"/>
    <property type="project" value="InterPro"/>
</dbReference>
<feature type="transmembrane region" description="Helical" evidence="7">
    <location>
        <begin position="113"/>
        <end position="132"/>
    </location>
</feature>
<feature type="transmembrane region" description="Helical" evidence="7">
    <location>
        <begin position="80"/>
        <end position="101"/>
    </location>
</feature>
<dbReference type="InterPro" id="IPR011701">
    <property type="entry name" value="MFS"/>
</dbReference>
<keyword evidence="4 7" id="KW-1133">Transmembrane helix</keyword>
<evidence type="ECO:0000313" key="10">
    <source>
        <dbReference type="Proteomes" id="UP001162131"/>
    </source>
</evidence>
<dbReference type="Proteomes" id="UP001162131">
    <property type="component" value="Unassembled WGS sequence"/>
</dbReference>
<dbReference type="InterPro" id="IPR044770">
    <property type="entry name" value="MFS_spinster-like"/>
</dbReference>
<dbReference type="Gene3D" id="1.20.1250.20">
    <property type="entry name" value="MFS general substrate transporter like domains"/>
    <property type="match status" value="1"/>
</dbReference>
<accession>A0AAU9ICR2</accession>
<proteinExistence type="inferred from homology"/>
<feature type="transmembrane region" description="Helical" evidence="7">
    <location>
        <begin position="45"/>
        <end position="68"/>
    </location>
</feature>
<gene>
    <name evidence="9" type="ORF">BSTOLATCC_MIC7579</name>
</gene>
<dbReference type="PANTHER" id="PTHR23505">
    <property type="entry name" value="SPINSTER"/>
    <property type="match status" value="1"/>
</dbReference>
<evidence type="ECO:0000256" key="2">
    <source>
        <dbReference type="ARBA" id="ARBA00022448"/>
    </source>
</evidence>
<comment type="caution">
    <text evidence="9">The sequence shown here is derived from an EMBL/GenBank/DDBJ whole genome shotgun (WGS) entry which is preliminary data.</text>
</comment>
<feature type="transmembrane region" description="Helical" evidence="7">
    <location>
        <begin position="349"/>
        <end position="376"/>
    </location>
</feature>
<dbReference type="EMBL" id="CAJZBQ010000009">
    <property type="protein sequence ID" value="CAG9312784.1"/>
    <property type="molecule type" value="Genomic_DNA"/>
</dbReference>
<evidence type="ECO:0000256" key="4">
    <source>
        <dbReference type="ARBA" id="ARBA00022989"/>
    </source>
</evidence>
<dbReference type="InterPro" id="IPR036259">
    <property type="entry name" value="MFS_trans_sf"/>
</dbReference>
<evidence type="ECO:0000256" key="5">
    <source>
        <dbReference type="ARBA" id="ARBA00023136"/>
    </source>
</evidence>
<dbReference type="AlphaFoldDB" id="A0AAU9ICR2"/>
<feature type="domain" description="Major facilitator superfamily (MFS) profile" evidence="8">
    <location>
        <begin position="43"/>
        <end position="475"/>
    </location>
</feature>
<feature type="transmembrane region" description="Helical" evidence="7">
    <location>
        <begin position="416"/>
        <end position="436"/>
    </location>
</feature>
<feature type="transmembrane region" description="Helical" evidence="7">
    <location>
        <begin position="167"/>
        <end position="193"/>
    </location>
</feature>
<dbReference type="PROSITE" id="PS50850">
    <property type="entry name" value="MFS"/>
    <property type="match status" value="1"/>
</dbReference>
<dbReference type="GO" id="GO:0016020">
    <property type="term" value="C:membrane"/>
    <property type="evidence" value="ECO:0007669"/>
    <property type="project" value="UniProtKB-SubCell"/>
</dbReference>
<sequence length="516" mass="57295">MSKDPDVLAAANLGIHVRGTAKAKELSESPQPLLKQPGSSRLTHALFCSSILILNFDTGIVPASLFKITQEIDMTFQQQAAIGSLVFLGICVGSLVVTSVFQQFSAQKILSCVMLLNAISAGVFSVSSNLYILYITRFIMGFTKSFFVIYGPVWVNEFSPPESCTKWLAALQASSTLGIIIGYVMAGVIINILYDYGTWRTAIQIQVVFLIPLLLWLRATYYKNIDIIDTTDFRKTTTLVSPGDRPTGESKFVRMDTVNISHLSSYMQQLKMLFSNSLFIFITLSLCSLCFVVTGIQYWITLYLIQVLNSNPAEVVLLFSIICTTGPMSGVMFGGWLSDHMGGYKGENLITAVELCVIFSLFASVFSISIGFVGTLNYVCPLLWIMMFFGGALFPTATGININSLSREYQSSASSFSQLAFNLGSYFAPVISATVMDYYEDPIEGLRWGFRTVLFASTLGVVFLLVAWIICSARHGRKGEYNDFDEEKDVVGELKNYSNNEYKNEILLRRLHSYSF</sequence>
<evidence type="ECO:0000259" key="8">
    <source>
        <dbReference type="PROSITE" id="PS50850"/>
    </source>
</evidence>
<evidence type="ECO:0000256" key="3">
    <source>
        <dbReference type="ARBA" id="ARBA00022692"/>
    </source>
</evidence>
<protein>
    <recommendedName>
        <fullName evidence="8">Major facilitator superfamily (MFS) profile domain-containing protein</fullName>
    </recommendedName>
</protein>
<name>A0AAU9ICR2_9CILI</name>
<comment type="subcellular location">
    <subcellularLocation>
        <location evidence="1">Membrane</location>
        <topology evidence="1">Multi-pass membrane protein</topology>
    </subcellularLocation>
</comment>
<feature type="transmembrane region" description="Helical" evidence="7">
    <location>
        <begin position="448"/>
        <end position="471"/>
    </location>
</feature>
<organism evidence="9 10">
    <name type="scientific">Blepharisma stoltei</name>
    <dbReference type="NCBI Taxonomy" id="1481888"/>
    <lineage>
        <taxon>Eukaryota</taxon>
        <taxon>Sar</taxon>
        <taxon>Alveolata</taxon>
        <taxon>Ciliophora</taxon>
        <taxon>Postciliodesmatophora</taxon>
        <taxon>Heterotrichea</taxon>
        <taxon>Heterotrichida</taxon>
        <taxon>Blepharismidae</taxon>
        <taxon>Blepharisma</taxon>
    </lineage>
</organism>
<feature type="transmembrane region" description="Helical" evidence="7">
    <location>
        <begin position="315"/>
        <end position="337"/>
    </location>
</feature>
<evidence type="ECO:0000256" key="1">
    <source>
        <dbReference type="ARBA" id="ARBA00004141"/>
    </source>
</evidence>
<keyword evidence="10" id="KW-1185">Reference proteome</keyword>
<keyword evidence="2" id="KW-0813">Transport</keyword>